<evidence type="ECO:0000256" key="11">
    <source>
        <dbReference type="ARBA" id="ARBA00029433"/>
    </source>
</evidence>
<keyword evidence="3" id="KW-0813">Transport</keyword>
<dbReference type="GO" id="GO:0015031">
    <property type="term" value="P:protein transport"/>
    <property type="evidence" value="ECO:0007669"/>
    <property type="project" value="UniProtKB-KW"/>
</dbReference>
<sequence length="333" mass="37136">MREPVKAFTTGHEELIHDIEYDFYGKQLATCSSDQHIKVFDFDPSTSTWILNDSWKAHDSSVVKLAYASPEFGHILASISYDRTIKIWEQDLDEEAGSGKRWKRLATIADSHGPLYDLAFAPSHLGLRLGAIGSDGVLRIYDAVEPADLSNWTLTNEISVLATPPASRLQSDFALTWSPSRFSNEYLVVCALDQGFIYQKGDHDKYVLASVLPEHHGLIRSVSWAPSMGRSFQLIATGCKDGNVRIFKLRTEPAVSNGADMITDGVDEFVENKDTHIELLSSHDDHKSEVWKVSWNTTGTILSSSGGDCKIRLWKATYSDEFQCMSIISAEKP</sequence>
<evidence type="ECO:0000256" key="6">
    <source>
        <dbReference type="ARBA" id="ARBA00022816"/>
    </source>
</evidence>
<dbReference type="PROSITE" id="PS50082">
    <property type="entry name" value="WD_REPEATS_2"/>
    <property type="match status" value="4"/>
</dbReference>
<evidence type="ECO:0000256" key="2">
    <source>
        <dbReference type="ARBA" id="ARBA00010102"/>
    </source>
</evidence>
<dbReference type="GO" id="GO:0005198">
    <property type="term" value="F:structural molecule activity"/>
    <property type="evidence" value="ECO:0007669"/>
    <property type="project" value="InterPro"/>
</dbReference>
<organism evidence="13 14">
    <name type="scientific">Komagataella pastoris</name>
    <name type="common">Yeast</name>
    <name type="synonym">Pichia pastoris</name>
    <dbReference type="NCBI Taxonomy" id="4922"/>
    <lineage>
        <taxon>Eukaryota</taxon>
        <taxon>Fungi</taxon>
        <taxon>Dikarya</taxon>
        <taxon>Ascomycota</taxon>
        <taxon>Saccharomycotina</taxon>
        <taxon>Pichiomycetes</taxon>
        <taxon>Pichiales</taxon>
        <taxon>Pichiaceae</taxon>
        <taxon>Komagataella</taxon>
    </lineage>
</organism>
<reference evidence="13 14" key="1">
    <citation type="submission" date="2016-02" db="EMBL/GenBank/DDBJ databases">
        <title>Comparative genomic and transcriptomic foundation for Pichia pastoris.</title>
        <authorList>
            <person name="Love K.R."/>
            <person name="Shah K.A."/>
            <person name="Whittaker C.A."/>
            <person name="Wu J."/>
            <person name="Bartlett M.C."/>
            <person name="Ma D."/>
            <person name="Leeson R.L."/>
            <person name="Priest M."/>
            <person name="Young S.K."/>
            <person name="Love J.C."/>
        </authorList>
    </citation>
    <scope>NUCLEOTIDE SEQUENCE [LARGE SCALE GENOMIC DNA]</scope>
    <source>
        <strain evidence="13 14">ATCC 28485</strain>
    </source>
</reference>
<dbReference type="GO" id="GO:0034198">
    <property type="term" value="P:cellular response to amino acid starvation"/>
    <property type="evidence" value="ECO:0007669"/>
    <property type="project" value="TreeGrafter"/>
</dbReference>
<dbReference type="GO" id="GO:0031080">
    <property type="term" value="C:nuclear pore outer ring"/>
    <property type="evidence" value="ECO:0007669"/>
    <property type="project" value="TreeGrafter"/>
</dbReference>
<keyword evidence="14" id="KW-1185">Reference proteome</keyword>
<keyword evidence="7" id="KW-0653">Protein transport</keyword>
<feature type="repeat" description="WD" evidence="12">
    <location>
        <begin position="283"/>
        <end position="315"/>
    </location>
</feature>
<evidence type="ECO:0000256" key="10">
    <source>
        <dbReference type="ARBA" id="ARBA00023242"/>
    </source>
</evidence>
<comment type="subcellular location">
    <subcellularLocation>
        <location evidence="11">Endomembrane system</location>
        <topology evidence="11">Peripheral membrane protein</topology>
        <orientation evidence="11">Cytoplasmic side</orientation>
    </subcellularLocation>
    <subcellularLocation>
        <location evidence="1">Nucleus</location>
        <location evidence="1">Nuclear pore complex</location>
    </subcellularLocation>
</comment>
<evidence type="ECO:0000313" key="13">
    <source>
        <dbReference type="EMBL" id="ANZ74156.1"/>
    </source>
</evidence>
<feature type="repeat" description="WD" evidence="12">
    <location>
        <begin position="9"/>
        <end position="43"/>
    </location>
</feature>
<dbReference type="InterPro" id="IPR015943">
    <property type="entry name" value="WD40/YVTN_repeat-like_dom_sf"/>
</dbReference>
<evidence type="ECO:0000256" key="5">
    <source>
        <dbReference type="ARBA" id="ARBA00022737"/>
    </source>
</evidence>
<evidence type="ECO:0000256" key="9">
    <source>
        <dbReference type="ARBA" id="ARBA00023132"/>
    </source>
</evidence>
<comment type="similarity">
    <text evidence="2">Belongs to the WD repeat SEC13 family.</text>
</comment>
<dbReference type="SUPFAM" id="SSF50978">
    <property type="entry name" value="WD40 repeat-like"/>
    <property type="match status" value="1"/>
</dbReference>
<feature type="repeat" description="WD" evidence="12">
    <location>
        <begin position="212"/>
        <end position="257"/>
    </location>
</feature>
<evidence type="ECO:0000256" key="1">
    <source>
        <dbReference type="ARBA" id="ARBA00004567"/>
    </source>
</evidence>
<dbReference type="EMBL" id="CP014584">
    <property type="protein sequence ID" value="ANZ74156.1"/>
    <property type="molecule type" value="Genomic_DNA"/>
</dbReference>
<evidence type="ECO:0000256" key="7">
    <source>
        <dbReference type="ARBA" id="ARBA00022927"/>
    </source>
</evidence>
<keyword evidence="10" id="KW-0539">Nucleus</keyword>
<dbReference type="OrthoDB" id="5566198at2759"/>
<dbReference type="FunFam" id="2.130.10.10:FF:000578">
    <property type="entry name" value="Nucleoporin seh1"/>
    <property type="match status" value="1"/>
</dbReference>
<feature type="repeat" description="WD" evidence="12">
    <location>
        <begin position="55"/>
        <end position="89"/>
    </location>
</feature>
<dbReference type="Gene3D" id="2.130.10.10">
    <property type="entry name" value="YVTN repeat-like/Quinoprotein amine dehydrogenase"/>
    <property type="match status" value="1"/>
</dbReference>
<dbReference type="PROSITE" id="PS50294">
    <property type="entry name" value="WD_REPEATS_REGION"/>
    <property type="match status" value="1"/>
</dbReference>
<keyword evidence="9" id="KW-0906">Nuclear pore complex</keyword>
<dbReference type="PANTHER" id="PTHR11024">
    <property type="entry name" value="NUCLEAR PORE COMPLEX PROTEIN SEC13 / SEH1 FAMILY MEMBER"/>
    <property type="match status" value="1"/>
</dbReference>
<keyword evidence="8" id="KW-0811">Translocation</keyword>
<dbReference type="AlphaFoldDB" id="A0A1B2J850"/>
<dbReference type="Pfam" id="PF00400">
    <property type="entry name" value="WD40"/>
    <property type="match status" value="4"/>
</dbReference>
<dbReference type="InterPro" id="IPR037363">
    <property type="entry name" value="Sec13/Seh1_fam"/>
</dbReference>
<dbReference type="InterPro" id="IPR036322">
    <property type="entry name" value="WD40_repeat_dom_sf"/>
</dbReference>
<evidence type="ECO:0000256" key="4">
    <source>
        <dbReference type="ARBA" id="ARBA00022574"/>
    </source>
</evidence>
<keyword evidence="6" id="KW-0509">mRNA transport</keyword>
<evidence type="ECO:0000313" key="14">
    <source>
        <dbReference type="Proteomes" id="UP000094565"/>
    </source>
</evidence>
<name>A0A1B2J850_PICPA</name>
<dbReference type="GO" id="GO:0035859">
    <property type="term" value="C:Seh1-associated complex"/>
    <property type="evidence" value="ECO:0007669"/>
    <property type="project" value="TreeGrafter"/>
</dbReference>
<dbReference type="InterPro" id="IPR001680">
    <property type="entry name" value="WD40_rpt"/>
</dbReference>
<evidence type="ECO:0000256" key="8">
    <source>
        <dbReference type="ARBA" id="ARBA00023010"/>
    </source>
</evidence>
<keyword evidence="4 12" id="KW-0853">WD repeat</keyword>
<keyword evidence="5" id="KW-0677">Repeat</keyword>
<protein>
    <submittedName>
        <fullName evidence="13">BA75_01314T0</fullName>
    </submittedName>
</protein>
<proteinExistence type="inferred from homology"/>
<evidence type="ECO:0000256" key="12">
    <source>
        <dbReference type="PROSITE-ProRule" id="PRU00221"/>
    </source>
</evidence>
<accession>A0A1B2J850</accession>
<dbReference type="PANTHER" id="PTHR11024:SF3">
    <property type="entry name" value="NUCLEOPORIN SEH1"/>
    <property type="match status" value="1"/>
</dbReference>
<dbReference type="SMART" id="SM00320">
    <property type="entry name" value="WD40"/>
    <property type="match status" value="5"/>
</dbReference>
<evidence type="ECO:0000256" key="3">
    <source>
        <dbReference type="ARBA" id="ARBA00022448"/>
    </source>
</evidence>
<dbReference type="GO" id="GO:1904263">
    <property type="term" value="P:positive regulation of TORC1 signaling"/>
    <property type="evidence" value="ECO:0007669"/>
    <property type="project" value="TreeGrafter"/>
</dbReference>
<dbReference type="Proteomes" id="UP000094565">
    <property type="component" value="Chromosome 1"/>
</dbReference>
<gene>
    <name evidence="13" type="primary">SEH1</name>
    <name evidence="13" type="ORF">ATY40_BA7501314</name>
</gene>
<dbReference type="GO" id="GO:0051028">
    <property type="term" value="P:mRNA transport"/>
    <property type="evidence" value="ECO:0007669"/>
    <property type="project" value="UniProtKB-KW"/>
</dbReference>